<evidence type="ECO:0000313" key="5">
    <source>
        <dbReference type="Proteomes" id="UP000290365"/>
    </source>
</evidence>
<dbReference type="PROSITE" id="PS00893">
    <property type="entry name" value="NUDIX_BOX"/>
    <property type="match status" value="1"/>
</dbReference>
<dbReference type="InterPro" id="IPR015797">
    <property type="entry name" value="NUDIX_hydrolase-like_dom_sf"/>
</dbReference>
<proteinExistence type="inferred from homology"/>
<dbReference type="PRINTS" id="PR00502">
    <property type="entry name" value="NUDIXFAMILY"/>
</dbReference>
<gene>
    <name evidence="4" type="ORF">EPA93_38055</name>
</gene>
<feature type="domain" description="Nudix hydrolase" evidence="3">
    <location>
        <begin position="13"/>
        <end position="149"/>
    </location>
</feature>
<dbReference type="Pfam" id="PF00293">
    <property type="entry name" value="NUDIX"/>
    <property type="match status" value="1"/>
</dbReference>
<dbReference type="Proteomes" id="UP000290365">
    <property type="component" value="Chromosome"/>
</dbReference>
<evidence type="ECO:0000313" key="4">
    <source>
        <dbReference type="EMBL" id="QBD81467.1"/>
    </source>
</evidence>
<dbReference type="InterPro" id="IPR020084">
    <property type="entry name" value="NUDIX_hydrolase_CS"/>
</dbReference>
<comment type="similarity">
    <text evidence="2">Belongs to the Nudix hydrolase family.</text>
</comment>
<reference evidence="4 5" key="1">
    <citation type="submission" date="2019-01" db="EMBL/GenBank/DDBJ databases">
        <title>Ktedonosporobacter rubrisoli SCAWS-G2.</title>
        <authorList>
            <person name="Huang Y."/>
            <person name="Yan B."/>
        </authorList>
    </citation>
    <scope>NUCLEOTIDE SEQUENCE [LARGE SCALE GENOMIC DNA]</scope>
    <source>
        <strain evidence="4 5">SCAWS-G2</strain>
    </source>
</reference>
<dbReference type="SUPFAM" id="SSF55811">
    <property type="entry name" value="Nudix"/>
    <property type="match status" value="1"/>
</dbReference>
<dbReference type="PANTHER" id="PTHR21340:SF0">
    <property type="entry name" value="BIS(5'-NUCLEOSYL)-TETRAPHOSPHATASE [ASYMMETRICAL]"/>
    <property type="match status" value="1"/>
</dbReference>
<keyword evidence="5" id="KW-1185">Reference proteome</keyword>
<keyword evidence="1 2" id="KW-0378">Hydrolase</keyword>
<name>A0A4P6K029_KTERU</name>
<dbReference type="GO" id="GO:0006754">
    <property type="term" value="P:ATP biosynthetic process"/>
    <property type="evidence" value="ECO:0007669"/>
    <property type="project" value="TreeGrafter"/>
</dbReference>
<dbReference type="GO" id="GO:0004081">
    <property type="term" value="F:bis(5'-nucleosyl)-tetraphosphatase (asymmetrical) activity"/>
    <property type="evidence" value="ECO:0007669"/>
    <property type="project" value="TreeGrafter"/>
</dbReference>
<dbReference type="InterPro" id="IPR000086">
    <property type="entry name" value="NUDIX_hydrolase_dom"/>
</dbReference>
<evidence type="ECO:0000259" key="3">
    <source>
        <dbReference type="PROSITE" id="PS51462"/>
    </source>
</evidence>
<dbReference type="OrthoDB" id="9816289at2"/>
<dbReference type="PROSITE" id="PS51462">
    <property type="entry name" value="NUDIX"/>
    <property type="match status" value="1"/>
</dbReference>
<dbReference type="PANTHER" id="PTHR21340">
    <property type="entry name" value="DIADENOSINE 5,5-P1,P4-TETRAPHOSPHATE PYROPHOSPHOHYDROLASE MUTT"/>
    <property type="match status" value="1"/>
</dbReference>
<accession>A0A4P6K029</accession>
<dbReference type="InterPro" id="IPR020476">
    <property type="entry name" value="Nudix_hydrolase"/>
</dbReference>
<dbReference type="InterPro" id="IPR051325">
    <property type="entry name" value="Nudix_hydrolase_domain"/>
</dbReference>
<dbReference type="EMBL" id="CP035758">
    <property type="protein sequence ID" value="QBD81467.1"/>
    <property type="molecule type" value="Genomic_DNA"/>
</dbReference>
<dbReference type="AlphaFoldDB" id="A0A4P6K029"/>
<evidence type="ECO:0000256" key="2">
    <source>
        <dbReference type="RuleBase" id="RU003476"/>
    </source>
</evidence>
<evidence type="ECO:0000256" key="1">
    <source>
        <dbReference type="ARBA" id="ARBA00022801"/>
    </source>
</evidence>
<sequence>MAGKRDFGMGQIVEAVSAGAIILREVEGKLKIALAQHQKSPDDWALPKGHVEPGETIEQTARREVYEETGLSNIQLIKYLGLVTRQSVRDTGVIQLKKIHYYLAYSPIGHSEELPTDAKFKGVAWFTPEEILALVPHKEDLTFLKEQLEPLFS</sequence>
<dbReference type="KEGG" id="kbs:EPA93_38055"/>
<organism evidence="4 5">
    <name type="scientific">Ktedonosporobacter rubrisoli</name>
    <dbReference type="NCBI Taxonomy" id="2509675"/>
    <lineage>
        <taxon>Bacteria</taxon>
        <taxon>Bacillati</taxon>
        <taxon>Chloroflexota</taxon>
        <taxon>Ktedonobacteria</taxon>
        <taxon>Ktedonobacterales</taxon>
        <taxon>Ktedonosporobacteraceae</taxon>
        <taxon>Ktedonosporobacter</taxon>
    </lineage>
</organism>
<dbReference type="CDD" id="cd03673">
    <property type="entry name" value="NUDIX_Ap6A_hydrolase"/>
    <property type="match status" value="1"/>
</dbReference>
<dbReference type="GO" id="GO:0006167">
    <property type="term" value="P:AMP biosynthetic process"/>
    <property type="evidence" value="ECO:0007669"/>
    <property type="project" value="TreeGrafter"/>
</dbReference>
<dbReference type="Gene3D" id="3.90.79.10">
    <property type="entry name" value="Nucleoside Triphosphate Pyrophosphohydrolase"/>
    <property type="match status" value="1"/>
</dbReference>
<protein>
    <submittedName>
        <fullName evidence="4">NUDIX domain-containing protein</fullName>
    </submittedName>
</protein>